<protein>
    <submittedName>
        <fullName evidence="1">Uncharacterized protein</fullName>
    </submittedName>
</protein>
<keyword evidence="2" id="KW-1185">Reference proteome</keyword>
<gene>
    <name evidence="1" type="ORF">E2C01_059015</name>
</gene>
<reference evidence="1 2" key="1">
    <citation type="submission" date="2019-05" db="EMBL/GenBank/DDBJ databases">
        <title>Another draft genome of Portunus trituberculatus and its Hox gene families provides insights of decapod evolution.</title>
        <authorList>
            <person name="Jeong J.-H."/>
            <person name="Song I."/>
            <person name="Kim S."/>
            <person name="Choi T."/>
            <person name="Kim D."/>
            <person name="Ryu S."/>
            <person name="Kim W."/>
        </authorList>
    </citation>
    <scope>NUCLEOTIDE SEQUENCE [LARGE SCALE GENOMIC DNA]</scope>
    <source>
        <tissue evidence="1">Muscle</tissue>
    </source>
</reference>
<evidence type="ECO:0000313" key="2">
    <source>
        <dbReference type="Proteomes" id="UP000324222"/>
    </source>
</evidence>
<dbReference type="EMBL" id="VSRR010022699">
    <property type="protein sequence ID" value="MPC64893.1"/>
    <property type="molecule type" value="Genomic_DNA"/>
</dbReference>
<proteinExistence type="predicted"/>
<dbReference type="Proteomes" id="UP000324222">
    <property type="component" value="Unassembled WGS sequence"/>
</dbReference>
<organism evidence="1 2">
    <name type="scientific">Portunus trituberculatus</name>
    <name type="common">Swimming crab</name>
    <name type="synonym">Neptunus trituberculatus</name>
    <dbReference type="NCBI Taxonomy" id="210409"/>
    <lineage>
        <taxon>Eukaryota</taxon>
        <taxon>Metazoa</taxon>
        <taxon>Ecdysozoa</taxon>
        <taxon>Arthropoda</taxon>
        <taxon>Crustacea</taxon>
        <taxon>Multicrustacea</taxon>
        <taxon>Malacostraca</taxon>
        <taxon>Eumalacostraca</taxon>
        <taxon>Eucarida</taxon>
        <taxon>Decapoda</taxon>
        <taxon>Pleocyemata</taxon>
        <taxon>Brachyura</taxon>
        <taxon>Eubrachyura</taxon>
        <taxon>Portunoidea</taxon>
        <taxon>Portunidae</taxon>
        <taxon>Portuninae</taxon>
        <taxon>Portunus</taxon>
    </lineage>
</organism>
<evidence type="ECO:0000313" key="1">
    <source>
        <dbReference type="EMBL" id="MPC64893.1"/>
    </source>
</evidence>
<accession>A0A5B7H487</accession>
<sequence>MTGVVARKGASWLTNPCQEQMSVSDGSAGMLKFLIADSRSSVGF</sequence>
<comment type="caution">
    <text evidence="1">The sequence shown here is derived from an EMBL/GenBank/DDBJ whole genome shotgun (WGS) entry which is preliminary data.</text>
</comment>
<name>A0A5B7H487_PORTR</name>
<dbReference type="AlphaFoldDB" id="A0A5B7H487"/>